<keyword evidence="2" id="KW-1003">Cell membrane</keyword>
<comment type="caution">
    <text evidence="8">The sequence shown here is derived from an EMBL/GenBank/DDBJ whole genome shotgun (WGS) entry which is preliminary data.</text>
</comment>
<dbReference type="Pfam" id="PF09678">
    <property type="entry name" value="Caa3_CtaG"/>
    <property type="match status" value="1"/>
</dbReference>
<comment type="subcellular location">
    <subcellularLocation>
        <location evidence="1">Cell membrane</location>
        <topology evidence="1">Multi-pass membrane protein</topology>
    </subcellularLocation>
</comment>
<feature type="transmembrane region" description="Helical" evidence="7">
    <location>
        <begin position="79"/>
        <end position="99"/>
    </location>
</feature>
<evidence type="ECO:0000256" key="6">
    <source>
        <dbReference type="SAM" id="MobiDB-lite"/>
    </source>
</evidence>
<dbReference type="AlphaFoldDB" id="A0A6G3QMN1"/>
<evidence type="ECO:0000256" key="1">
    <source>
        <dbReference type="ARBA" id="ARBA00004651"/>
    </source>
</evidence>
<keyword evidence="4 7" id="KW-1133">Transmembrane helix</keyword>
<name>A0A6G3QMN1_9ACTN</name>
<reference evidence="8" key="1">
    <citation type="submission" date="2020-01" db="EMBL/GenBank/DDBJ databases">
        <title>Insect and environment-associated Actinomycetes.</title>
        <authorList>
            <person name="Currrie C."/>
            <person name="Chevrette M."/>
            <person name="Carlson C."/>
            <person name="Stubbendieck R."/>
            <person name="Wendt-Pienkowski E."/>
        </authorList>
    </citation>
    <scope>NUCLEOTIDE SEQUENCE</scope>
    <source>
        <strain evidence="8">SID14436</strain>
    </source>
</reference>
<organism evidence="8">
    <name type="scientific">Streptomyces sp. SID14436</name>
    <dbReference type="NCBI Taxonomy" id="2706070"/>
    <lineage>
        <taxon>Bacteria</taxon>
        <taxon>Bacillati</taxon>
        <taxon>Actinomycetota</taxon>
        <taxon>Actinomycetes</taxon>
        <taxon>Kitasatosporales</taxon>
        <taxon>Streptomycetaceae</taxon>
        <taxon>Streptomyces</taxon>
    </lineage>
</organism>
<evidence type="ECO:0000313" key="8">
    <source>
        <dbReference type="EMBL" id="NEA84748.1"/>
    </source>
</evidence>
<feature type="transmembrane region" description="Helical" evidence="7">
    <location>
        <begin position="120"/>
        <end position="141"/>
    </location>
</feature>
<keyword evidence="3 7" id="KW-0812">Transmembrane</keyword>
<keyword evidence="5 7" id="KW-0472">Membrane</keyword>
<evidence type="ECO:0000256" key="5">
    <source>
        <dbReference type="ARBA" id="ARBA00023136"/>
    </source>
</evidence>
<sequence length="287" mass="29451">MTAGPVTSGPLPAVVVAAVVLCGLAGAAYLWASAALRLRGDAWPRHRDAVFAAGVALVVWGLCGELPGGPFAAHAARHLLVAMAGPVLLVAARPLTLALRVLPPGAVRRGLVRVAHSAPVGWLLFPPVAAVVDIGGLWLLYRTGLLSAVHHRPVLGALLDLHMLAAGLLFSFAVCLVDPVRRRWGLPLRAATLLLAGAAHAVLAKSLYATGPPGTAFAASDLRLGAQIMYYGGDAVEVALACVLAVQWYTATGRRRARAAARSGGGHPRQASGQGGGELLRPGQLGP</sequence>
<evidence type="ECO:0000256" key="3">
    <source>
        <dbReference type="ARBA" id="ARBA00022692"/>
    </source>
</evidence>
<accession>A0A6G3QMN1</accession>
<gene>
    <name evidence="8" type="ORF">G3I53_01365</name>
</gene>
<feature type="transmembrane region" description="Helical" evidence="7">
    <location>
        <begin position="190"/>
        <end position="208"/>
    </location>
</feature>
<dbReference type="GO" id="GO:0005886">
    <property type="term" value="C:plasma membrane"/>
    <property type="evidence" value="ECO:0007669"/>
    <property type="project" value="UniProtKB-SubCell"/>
</dbReference>
<protein>
    <submittedName>
        <fullName evidence="8">Cytochrome c oxidase assembly protein</fullName>
    </submittedName>
</protein>
<feature type="transmembrane region" description="Helical" evidence="7">
    <location>
        <begin position="228"/>
        <end position="249"/>
    </location>
</feature>
<evidence type="ECO:0000256" key="7">
    <source>
        <dbReference type="SAM" id="Phobius"/>
    </source>
</evidence>
<feature type="transmembrane region" description="Helical" evidence="7">
    <location>
        <begin position="161"/>
        <end position="178"/>
    </location>
</feature>
<feature type="transmembrane region" description="Helical" evidence="7">
    <location>
        <begin position="48"/>
        <end position="67"/>
    </location>
</feature>
<evidence type="ECO:0000256" key="4">
    <source>
        <dbReference type="ARBA" id="ARBA00022989"/>
    </source>
</evidence>
<proteinExistence type="predicted"/>
<dbReference type="InterPro" id="IPR019108">
    <property type="entry name" value="Caa3_assmbl_CtaG-rel"/>
</dbReference>
<evidence type="ECO:0000256" key="2">
    <source>
        <dbReference type="ARBA" id="ARBA00022475"/>
    </source>
</evidence>
<feature type="region of interest" description="Disordered" evidence="6">
    <location>
        <begin position="259"/>
        <end position="287"/>
    </location>
</feature>
<feature type="compositionally biased region" description="Gly residues" evidence="6">
    <location>
        <begin position="263"/>
        <end position="278"/>
    </location>
</feature>
<feature type="transmembrane region" description="Helical" evidence="7">
    <location>
        <begin position="12"/>
        <end position="36"/>
    </location>
</feature>
<dbReference type="EMBL" id="JAAGMD010000031">
    <property type="protein sequence ID" value="NEA84748.1"/>
    <property type="molecule type" value="Genomic_DNA"/>
</dbReference>